<dbReference type="EMBL" id="CAMGZC010002162">
    <property type="protein sequence ID" value="CAI0654478.1"/>
    <property type="molecule type" value="Genomic_DNA"/>
</dbReference>
<dbReference type="InterPro" id="IPR043502">
    <property type="entry name" value="DNA/RNA_pol_sf"/>
</dbReference>
<evidence type="ECO:0000256" key="3">
    <source>
        <dbReference type="SAM" id="MobiDB-lite"/>
    </source>
</evidence>
<feature type="region of interest" description="Disordered" evidence="3">
    <location>
        <begin position="116"/>
        <end position="160"/>
    </location>
</feature>
<comment type="caution">
    <text evidence="5">The sequence shown here is derived from an EMBL/GenBank/DDBJ whole genome shotgun (WGS) entry which is preliminary data.</text>
</comment>
<evidence type="ECO:0000256" key="1">
    <source>
        <dbReference type="ARBA" id="ARBA00004173"/>
    </source>
</evidence>
<name>A0A9W4WFU9_9PEZI</name>
<comment type="subcellular location">
    <subcellularLocation>
        <location evidence="1">Mitochondrion</location>
    </subcellularLocation>
</comment>
<feature type="compositionally biased region" description="Low complexity" evidence="3">
    <location>
        <begin position="785"/>
        <end position="818"/>
    </location>
</feature>
<accession>A0A9W4WFU9</accession>
<feature type="compositionally biased region" description="Basic and acidic residues" evidence="3">
    <location>
        <begin position="116"/>
        <end position="126"/>
    </location>
</feature>
<dbReference type="SUPFAM" id="SSF56672">
    <property type="entry name" value="DNA/RNA polymerases"/>
    <property type="match status" value="1"/>
</dbReference>
<evidence type="ECO:0000313" key="6">
    <source>
        <dbReference type="Proteomes" id="UP001152533"/>
    </source>
</evidence>
<dbReference type="InterPro" id="IPR036691">
    <property type="entry name" value="Endo/exonu/phosph_ase_sf"/>
</dbReference>
<evidence type="ECO:0000259" key="4">
    <source>
        <dbReference type="PROSITE" id="PS50878"/>
    </source>
</evidence>
<sequence>MSEVPSDDQPERHGSAAPAGAESAQYDLEPPEHYELPNLSHVMEQDPKAGTTRHVLDVFSYNVNKMESKVTELGTYAQGFECNMRPTILMIQDPPYNIENIHLPEYYLESKSDWIRPKSDKDKDQQKTSPAAKNRPDNSRAAKNKSQSSQDDKDDEPKPVARRVAIYISDKIPLESWEVTWDEGVNKGYVAYMLLRLHDGSEVYFTNFYNRVPGESIDLEHLFKTPAPGLGFDVLGSRSAIFCDSNAHSIWDPGSKSDKQGRYISDNCLKANMDILPKYNKDNPTYMRKAATRKNDISTNIDLTILGSKIQDQCNVVRPREIANSYTDHAVIHTRLDVHVDRCPRKRYRFDKVEQEEFQASVEARLEHVLGAPDAIPELVECDAAEVFAQDLCKALMETVEDMVPAVELNAAKTKLQHPQLAELDEAFDAEMRANWILRHTSRDNLAYDDRYEEWVAAIKETNRLTKTVNAVASRRAASSLFQGLIGLHRIMAQARRKALAQMPPHLQYLKNTDGTYCRSQAENAHLLRGKHFEETSNSPAPAEETAVKARYLESRGKALDAARSATRKHKPKPKPKARPSASKKHTGNRKSRRRQSSTPPPRSTPQPSRPSPEPLHHPSPSGAASLPVENDFDPPDTSTIVCAFDTYSSVPIPGSLLTHEEPPVPGSPLSNIDMSTQDDCSMPDADSTTCGVSQSSEPSPGKGQKGRKSTAQEGKKNARRKPQRRVSMNGGNRFVPPTREPRALRSHSKPGGLRGNVKPSQQKPPAHPSLDTRALDIPSNQVESADAVSSQPADSPSASPSDPPSASDSQPSAGSPPVSQNAGSRPRKKRMLRKEREQGRSDYTEPKSYRPIALLPCIGKVLERIVADYVKELAIKYKLIPPSQYGFAGKSAPKAVEHLVSGIVNGFCAKTRRKGWRTTLLSLDVSGAHDHVKHLELIEVLLDAGLPDWLVHHVDSFVSDRSTSVVLPGFTSPKFWVNIGIPQGSPLSPILFALFTAPMLRMLDDEAELGGSKYILTS</sequence>
<proteinExistence type="predicted"/>
<feature type="region of interest" description="Disordered" evidence="3">
    <location>
        <begin position="1"/>
        <end position="27"/>
    </location>
</feature>
<feature type="region of interest" description="Disordered" evidence="3">
    <location>
        <begin position="559"/>
        <end position="640"/>
    </location>
</feature>
<evidence type="ECO:0000256" key="2">
    <source>
        <dbReference type="ARBA" id="ARBA00023128"/>
    </source>
</evidence>
<feature type="compositionally biased region" description="Polar residues" evidence="3">
    <location>
        <begin position="669"/>
        <end position="680"/>
    </location>
</feature>
<dbReference type="PANTHER" id="PTHR33481">
    <property type="entry name" value="REVERSE TRANSCRIPTASE"/>
    <property type="match status" value="1"/>
</dbReference>
<dbReference type="PANTHER" id="PTHR33481:SF1">
    <property type="entry name" value="ENDONUCLEASE_EXONUCLEASE_PHOSPHATASE DOMAIN-CONTAINING PROTEIN-RELATED"/>
    <property type="match status" value="1"/>
</dbReference>
<keyword evidence="6" id="KW-1185">Reference proteome</keyword>
<evidence type="ECO:0000313" key="5">
    <source>
        <dbReference type="EMBL" id="CAI0654478.1"/>
    </source>
</evidence>
<dbReference type="Proteomes" id="UP001152533">
    <property type="component" value="Unassembled WGS sequence"/>
</dbReference>
<feature type="compositionally biased region" description="Basic and acidic residues" evidence="3">
    <location>
        <begin position="835"/>
        <end position="845"/>
    </location>
</feature>
<gene>
    <name evidence="5" type="ORF">CGXH109_LOCUS138483</name>
</gene>
<protein>
    <recommendedName>
        <fullName evidence="4">Reverse transcriptase domain-containing protein</fullName>
    </recommendedName>
</protein>
<feature type="non-terminal residue" evidence="5">
    <location>
        <position position="1019"/>
    </location>
</feature>
<dbReference type="InterPro" id="IPR000477">
    <property type="entry name" value="RT_dom"/>
</dbReference>
<feature type="compositionally biased region" description="Basic residues" evidence="3">
    <location>
        <begin position="566"/>
        <end position="596"/>
    </location>
</feature>
<feature type="region of interest" description="Disordered" evidence="3">
    <location>
        <begin position="655"/>
        <end position="845"/>
    </location>
</feature>
<reference evidence="5" key="1">
    <citation type="submission" date="2022-08" db="EMBL/GenBank/DDBJ databases">
        <authorList>
            <person name="Giroux E."/>
            <person name="Giroux E."/>
        </authorList>
    </citation>
    <scope>NUCLEOTIDE SEQUENCE</scope>
    <source>
        <strain evidence="5">H1091258</strain>
    </source>
</reference>
<feature type="compositionally biased region" description="Polar residues" evidence="3">
    <location>
        <begin position="687"/>
        <end position="699"/>
    </location>
</feature>
<dbReference type="GO" id="GO:0005739">
    <property type="term" value="C:mitochondrion"/>
    <property type="evidence" value="ECO:0007669"/>
    <property type="project" value="UniProtKB-SubCell"/>
</dbReference>
<organism evidence="5 6">
    <name type="scientific">Colletotrichum noveboracense</name>
    <dbReference type="NCBI Taxonomy" id="2664923"/>
    <lineage>
        <taxon>Eukaryota</taxon>
        <taxon>Fungi</taxon>
        <taxon>Dikarya</taxon>
        <taxon>Ascomycota</taxon>
        <taxon>Pezizomycotina</taxon>
        <taxon>Sordariomycetes</taxon>
        <taxon>Hypocreomycetidae</taxon>
        <taxon>Glomerellales</taxon>
        <taxon>Glomerellaceae</taxon>
        <taxon>Colletotrichum</taxon>
        <taxon>Colletotrichum gloeosporioides species complex</taxon>
    </lineage>
</organism>
<dbReference type="SUPFAM" id="SSF56219">
    <property type="entry name" value="DNase I-like"/>
    <property type="match status" value="1"/>
</dbReference>
<dbReference type="Gene3D" id="3.60.10.10">
    <property type="entry name" value="Endonuclease/exonuclease/phosphatase"/>
    <property type="match status" value="1"/>
</dbReference>
<keyword evidence="2" id="KW-0496">Mitochondrion</keyword>
<feature type="compositionally biased region" description="Pro residues" evidence="3">
    <location>
        <begin position="599"/>
        <end position="614"/>
    </location>
</feature>
<dbReference type="PROSITE" id="PS50878">
    <property type="entry name" value="RT_POL"/>
    <property type="match status" value="1"/>
</dbReference>
<dbReference type="AlphaFoldDB" id="A0A9W4WFU9"/>
<dbReference type="Pfam" id="PF00078">
    <property type="entry name" value="RVT_1"/>
    <property type="match status" value="1"/>
</dbReference>
<feature type="domain" description="Reverse transcriptase" evidence="4">
    <location>
        <begin position="814"/>
        <end position="1019"/>
    </location>
</feature>